<dbReference type="InterPro" id="IPR001509">
    <property type="entry name" value="Epimerase_deHydtase"/>
</dbReference>
<dbReference type="PANTHER" id="PTHR32487:SF0">
    <property type="entry name" value="3-OXO-DELTA(4,5)-STEROID 5-BETA-REDUCTASE"/>
    <property type="match status" value="1"/>
</dbReference>
<reference evidence="2" key="1">
    <citation type="submission" date="2018-05" db="EMBL/GenBank/DDBJ databases">
        <authorList>
            <person name="Lanie J.A."/>
            <person name="Ng W.-L."/>
            <person name="Kazmierczak K.M."/>
            <person name="Andrzejewski T.M."/>
            <person name="Davidsen T.M."/>
            <person name="Wayne K.J."/>
            <person name="Tettelin H."/>
            <person name="Glass J.I."/>
            <person name="Rusch D."/>
            <person name="Podicherti R."/>
            <person name="Tsui H.-C.T."/>
            <person name="Winkler M.E."/>
        </authorList>
    </citation>
    <scope>NUCLEOTIDE SEQUENCE</scope>
</reference>
<evidence type="ECO:0000259" key="1">
    <source>
        <dbReference type="Pfam" id="PF01370"/>
    </source>
</evidence>
<proteinExistence type="predicted"/>
<dbReference type="EMBL" id="UINC01194729">
    <property type="protein sequence ID" value="SVE10956.1"/>
    <property type="molecule type" value="Genomic_DNA"/>
</dbReference>
<dbReference type="InterPro" id="IPR036291">
    <property type="entry name" value="NAD(P)-bd_dom_sf"/>
</dbReference>
<gene>
    <name evidence="2" type="ORF">METZ01_LOCUS463810</name>
</gene>
<feature type="non-terminal residue" evidence="2">
    <location>
        <position position="121"/>
    </location>
</feature>
<protein>
    <recommendedName>
        <fullName evidence="1">NAD-dependent epimerase/dehydratase domain-containing protein</fullName>
    </recommendedName>
</protein>
<accession>A0A383ASP4</accession>
<name>A0A383ASP4_9ZZZZ</name>
<dbReference type="Gene3D" id="3.40.50.720">
    <property type="entry name" value="NAD(P)-binding Rossmann-like Domain"/>
    <property type="match status" value="1"/>
</dbReference>
<organism evidence="2">
    <name type="scientific">marine metagenome</name>
    <dbReference type="NCBI Taxonomy" id="408172"/>
    <lineage>
        <taxon>unclassified sequences</taxon>
        <taxon>metagenomes</taxon>
        <taxon>ecological metagenomes</taxon>
    </lineage>
</organism>
<sequence length="121" mass="13507">MVGTRLVEHLIANEWSVVGLCRQPRTDSNGIRYLSLDLRNIDECDDKLGGIHNISHVFYAARAKHGEGRTEPVEENLAMLRNVVEVVSASSSSLQHVHLVHGAKYYGSHLGRYKTPAKEDD</sequence>
<evidence type="ECO:0000313" key="2">
    <source>
        <dbReference type="EMBL" id="SVE10956.1"/>
    </source>
</evidence>
<dbReference type="AlphaFoldDB" id="A0A383ASP4"/>
<dbReference type="Pfam" id="PF01370">
    <property type="entry name" value="Epimerase"/>
    <property type="match status" value="1"/>
</dbReference>
<feature type="domain" description="NAD-dependent epimerase/dehydratase" evidence="1">
    <location>
        <begin position="1"/>
        <end position="110"/>
    </location>
</feature>
<dbReference type="PANTHER" id="PTHR32487">
    <property type="entry name" value="3-OXO-DELTA(4,5)-STEROID 5-BETA-REDUCTASE"/>
    <property type="match status" value="1"/>
</dbReference>
<dbReference type="SUPFAM" id="SSF51735">
    <property type="entry name" value="NAD(P)-binding Rossmann-fold domains"/>
    <property type="match status" value="1"/>
</dbReference>